<dbReference type="GO" id="GO:0005737">
    <property type="term" value="C:cytoplasm"/>
    <property type="evidence" value="ECO:0007669"/>
    <property type="project" value="UniProtKB-ARBA"/>
</dbReference>
<feature type="region of interest" description="Disordered" evidence="1">
    <location>
        <begin position="1710"/>
        <end position="1742"/>
    </location>
</feature>
<keyword evidence="2" id="KW-0812">Transmembrane</keyword>
<evidence type="ECO:0000259" key="3">
    <source>
        <dbReference type="PROSITE" id="PS50848"/>
    </source>
</evidence>
<evidence type="ECO:0000256" key="2">
    <source>
        <dbReference type="SAM" id="Phobius"/>
    </source>
</evidence>
<feature type="transmembrane region" description="Helical" evidence="2">
    <location>
        <begin position="1811"/>
        <end position="1831"/>
    </location>
</feature>
<keyword evidence="2" id="KW-1133">Transmembrane helix</keyword>
<name>A0A0F7SGI4_PHARH</name>
<dbReference type="Gene3D" id="3.30.530.20">
    <property type="match status" value="3"/>
</dbReference>
<feature type="region of interest" description="Disordered" evidence="1">
    <location>
        <begin position="836"/>
        <end position="862"/>
    </location>
</feature>
<feature type="compositionally biased region" description="Low complexity" evidence="1">
    <location>
        <begin position="113"/>
        <end position="166"/>
    </location>
</feature>
<dbReference type="PROSITE" id="PS50848">
    <property type="entry name" value="START"/>
    <property type="match status" value="1"/>
</dbReference>
<dbReference type="GO" id="GO:0008289">
    <property type="term" value="F:lipid binding"/>
    <property type="evidence" value="ECO:0007669"/>
    <property type="project" value="InterPro"/>
</dbReference>
<keyword evidence="2" id="KW-0472">Membrane</keyword>
<feature type="region of interest" description="Disordered" evidence="1">
    <location>
        <begin position="1377"/>
        <end position="1411"/>
    </location>
</feature>
<proteinExistence type="predicted"/>
<dbReference type="InterPro" id="IPR002913">
    <property type="entry name" value="START_lipid-bd_dom"/>
</dbReference>
<evidence type="ECO:0000313" key="4">
    <source>
        <dbReference type="EMBL" id="CDZ97996.1"/>
    </source>
</evidence>
<feature type="region of interest" description="Disordered" evidence="1">
    <location>
        <begin position="1563"/>
        <end position="1585"/>
    </location>
</feature>
<protein>
    <submittedName>
        <fullName evidence="4">START-like domain</fullName>
    </submittedName>
</protein>
<feature type="domain" description="START" evidence="3">
    <location>
        <begin position="599"/>
        <end position="779"/>
    </location>
</feature>
<dbReference type="InterPro" id="IPR051213">
    <property type="entry name" value="START_lipid_transfer"/>
</dbReference>
<feature type="region of interest" description="Disordered" evidence="1">
    <location>
        <begin position="107"/>
        <end position="169"/>
    </location>
</feature>
<dbReference type="SUPFAM" id="SSF55961">
    <property type="entry name" value="Bet v1-like"/>
    <property type="match status" value="3"/>
</dbReference>
<dbReference type="PANTHER" id="PTHR19308:SF54">
    <property type="entry name" value="START DOMAIN-CONTAINING PROTEIN"/>
    <property type="match status" value="1"/>
</dbReference>
<dbReference type="PANTHER" id="PTHR19308">
    <property type="entry name" value="PHOSPHATIDYLCHOLINE TRANSFER PROTEIN"/>
    <property type="match status" value="1"/>
</dbReference>
<reference evidence="4" key="1">
    <citation type="submission" date="2014-08" db="EMBL/GenBank/DDBJ databases">
        <authorList>
            <person name="Sharma Rahul"/>
            <person name="Thines Marco"/>
        </authorList>
    </citation>
    <scope>NUCLEOTIDE SEQUENCE</scope>
</reference>
<dbReference type="EMBL" id="LN483273">
    <property type="protein sequence ID" value="CDZ97996.1"/>
    <property type="molecule type" value="Genomic_DNA"/>
</dbReference>
<dbReference type="CDD" id="cd00177">
    <property type="entry name" value="START"/>
    <property type="match status" value="1"/>
</dbReference>
<sequence>MTVPDTQRKNSKAHKDLLQHIHFASPLSVHLIALDIKHSFLLEKIYCRRPITSKDELSPSIDSPKVQMVNPQSDGQKLLESYTSTLHTSTAYFRALLASSSSQSWKKVTLPNGSSSSSPSSSSYSTVASSTSSTIGTGTGAAVGSSAGTSIGGPSSSASGKARSLSEGAVQLHKRSVKGGEVWRAMLEVETGEDDDEGLQAEAFRALLGTAEVRCAWDSMVESANTVEHLDCETRIVRTAYKLGWPSSPRDTITISKTFSDAQTVINISTSLPRSPDEPAYLRPAPPYVRATVSLLAFCVQFPPSKSDTLPLPSGGSTMSGNRVQLTCFWQWNPRGTWAVGSSIGAHLPDLLSNLVDQARGNGGNIPLLTACGKDVSLSSSGFDRGRDTLSIEYAVVHQEDENEIKSVDDKGKDDGTRRTVEFDVPSSQGWRIQISVKSYLAAETDPGLSWEAIIGKPPPALAPTGVNPSSVRPLLLRVTHPPLSDPSQLSRFKVSIARDPSSRTIRINGIPQVVKDLTVKQAGGISGEANKRLSRGFGGDDTASLSGVSLRTMETVDSGLGGSTPFNGVVGNGEKRKGRSEKAERGVAGFIKRSYIYFTSLLQEPEAKWKPILEASQGVSVHQLDSLDPTLVVYRAEAVFVGVGIWDLLAAINSPGARAAWDKTFDDAILLEDVNELSELWWWKSKAAWPVAARDSVVLKTIYKSPTSVHIFSFSTDDRGLFPAIPASESGIIRTQVDLQGWSIEALSPTTTQVTLLEQSDPKGWSNKTSIPQTMATALAGIGSFTIKSGGPPVVTRLSHAKVLNSRFDLEKSVFRVEYQPASWRKSNIVSGLSTLPSESLSEPSEDSNVSSKASFNEPEIGPVPNVECEIRCDFDTWSNSLKLVIDPPPQSVSCLRRHRLSAGGGGGWITIEHDAVVLGEEHVLIIVSKGTSSAKDKNVVTVNGTKIKVDVEELPETEVKLLSKQKRTKPNRTPLDRPPVMGVIRRRRMTGDFEDPNLSTVSIKNPSRVAQTLTAYNPVFSALGNTIPQMATPFSRLWFTPNANSSHVTPPPPSVGTTIPAPPSTHAMQPALEVLDVVRQLYFQRLDPELWTSTTEKDGLVVSKRNVPSLSTAHAVYRASKVFQGSTAEDVSSVVSNGSARPSWDDRFESSVSLESYGNGCSTSFYTSKCAFPFRNRGFFVSTVSAQGEHTGAPSTPIGLGPSTSSSTSTLFLVSASYPQSAASKFAIEKLNPDGLPIGRLLLEGWVMETLDPYGNEQYTIPSTRCTYYSAIDYTGSIPSVVNSSINTSLPKILLSLESYLKAQPCAPLVRFPPAGLKLSNLQSDIATPTSNSNKNERWSLSDVNEENILLNHSLDPIEQEYRLTILIRPQLEEYKRGQSTPRRLPLPDSRAGPSIPRSVSMRLPSPDSPEALLDTISSDSSTIKTIRPVPSLSSMYSSTSLSSTKTIVGSQLKSLSDLTDFVVAEFIVDTGQFPAGYNVTSSAVVGADPVALPPPSTTVTASSDLPIPPPRLPLHPSPNLKKLVLPFRTVIVALPPSILHSASLTPVRPSRKHLVRITLPTTHHLQPPLQDPLRDASKTEPSKPNWLKTLELKGAIVEIGVDRLAGQAYDEPDQILVTVEGSMTQVLGRDAVSGIGSPSASLHVEPDEIRFSQWPKLERLSEPLDAALTPASTDTHLSLPSSLLNPIAVAEDLLPILATALELITDDNPATAPESTEEEDTPTEIGDTATVQSSPATPTLPLRKISNASAPLFNFFGLSRRGGGEVTPTKEHPSQAATLPAIPENLPRPTLPAPSLALRSFKQYSHTAIPATVSFPTMLFIAFISFLLGSLIRSFFTPTDYVVFLDERDREPIAQRFVEESWKEIVRLVEWKGVWWGDDFVLAVVRRS</sequence>
<accession>A0A0F7SGI4</accession>
<dbReference type="InterPro" id="IPR023393">
    <property type="entry name" value="START-like_dom_sf"/>
</dbReference>
<evidence type="ECO:0000256" key="1">
    <source>
        <dbReference type="SAM" id="MobiDB-lite"/>
    </source>
</evidence>
<feature type="compositionally biased region" description="Basic and acidic residues" evidence="1">
    <location>
        <begin position="1575"/>
        <end position="1584"/>
    </location>
</feature>
<organism evidence="4">
    <name type="scientific">Phaffia rhodozyma</name>
    <name type="common">Yeast</name>
    <name type="synonym">Xanthophyllomyces dendrorhous</name>
    <dbReference type="NCBI Taxonomy" id="264483"/>
    <lineage>
        <taxon>Eukaryota</taxon>
        <taxon>Fungi</taxon>
        <taxon>Dikarya</taxon>
        <taxon>Basidiomycota</taxon>
        <taxon>Agaricomycotina</taxon>
        <taxon>Tremellomycetes</taxon>
        <taxon>Cystofilobasidiales</taxon>
        <taxon>Mrakiaceae</taxon>
        <taxon>Phaffia</taxon>
    </lineage>
</organism>
<dbReference type="Pfam" id="PF01852">
    <property type="entry name" value="START"/>
    <property type="match status" value="2"/>
</dbReference>